<feature type="domain" description="Calpain catalytic" evidence="8">
    <location>
        <begin position="308"/>
        <end position="607"/>
    </location>
</feature>
<feature type="active site" evidence="5 6">
    <location>
        <position position="363"/>
    </location>
</feature>
<name>A0A139WKH8_TRICA</name>
<dbReference type="Gene3D" id="2.60.120.380">
    <property type="match status" value="1"/>
</dbReference>
<feature type="active site" evidence="5 6">
    <location>
        <position position="547"/>
    </location>
</feature>
<dbReference type="Pfam" id="PF00648">
    <property type="entry name" value="Peptidase_C2"/>
    <property type="match status" value="1"/>
</dbReference>
<keyword evidence="2 6" id="KW-0645">Protease</keyword>
<dbReference type="PANTHER" id="PTHR10183">
    <property type="entry name" value="CALPAIN"/>
    <property type="match status" value="1"/>
</dbReference>
<feature type="region of interest" description="Disordered" evidence="7">
    <location>
        <begin position="776"/>
        <end position="897"/>
    </location>
</feature>
<dbReference type="CDD" id="cd00044">
    <property type="entry name" value="CysPc"/>
    <property type="match status" value="1"/>
</dbReference>
<feature type="compositionally biased region" description="Pro residues" evidence="7">
    <location>
        <begin position="805"/>
        <end position="844"/>
    </location>
</feature>
<proteinExistence type="inferred from homology"/>
<dbReference type="InterPro" id="IPR036213">
    <property type="entry name" value="Calpain_III_sf"/>
</dbReference>
<dbReference type="InterPro" id="IPR022683">
    <property type="entry name" value="Calpain_III"/>
</dbReference>
<dbReference type="AlphaFoldDB" id="A0A139WKH8"/>
<keyword evidence="4 6" id="KW-0788">Thiol protease</keyword>
<feature type="compositionally biased region" description="Low complexity" evidence="7">
    <location>
        <begin position="845"/>
        <end position="854"/>
    </location>
</feature>
<dbReference type="SMART" id="SM00230">
    <property type="entry name" value="CysPc"/>
    <property type="match status" value="1"/>
</dbReference>
<feature type="active site" evidence="5 6">
    <location>
        <position position="519"/>
    </location>
</feature>
<dbReference type="FunFam" id="3.90.70.10:FF:000001">
    <property type="entry name" value="Calpain-1 catalytic subunit"/>
    <property type="match status" value="1"/>
</dbReference>
<dbReference type="InterPro" id="IPR022684">
    <property type="entry name" value="Calpain_cysteine_protease"/>
</dbReference>
<dbReference type="SUPFAM" id="SSF54001">
    <property type="entry name" value="Cysteine proteinases"/>
    <property type="match status" value="1"/>
</dbReference>
<sequence length="897" mass="102903">MTKSKITLYTSPTQKLIIYIDPEKQGQEACLCKIVNSQNKFSPEEALQSIEPLPFSEVTSEEQLASFASSVSTVDEFIPPPQLIERPKQLTPQESNSEDYISSTETPENESSQQVNDNVDENETSAKMPSRGKTQKINFNLETPESSVLSLKPHNRRLSINSTHSKSGNRIEVDESFIESVACIIEANNLETRKEKLDELLNNISGVKVGELSKAKDEAKLGCWPSFKFSKKRKVAITPREPTPQRVASVPYFNRSFYRYSLKSRIEGLTFQPHRVYRYGEQGSGFQAKKGSQDFYELRDQCLQRGELFEDPEFPPTDSSLFYSHRPDRRFEWRRPGEIVDNPQLFVEGFSRFDVQQGELGDCWLLAAVANLTLYRRLFFQIVPDDQGFDENYAGIFHFRFWQYGRWIDVVIDDRLPTYRGELVFLHSTEANEFWSALLEKAYAKLHGSYEALKGGSTCEAMEDFTGGVTEMYELDAAPPNLFKIISKAYERWSLMGCSIEPDPDVLEAQTPEGLIRGHAYSITKVQYVNITTPNVSGKIPLLRLRNPWGNESEWNGAWSDHSPEWHYISDSDKEELGLNFDADGEFWMSFKDFQQHFNRIEICNLNPDSLAEDELTEGRNKKWVMSVFEGEWVRGVTAGGCRNFLDTFSHNPQYRVTLDEVDEGDDDDKCTLIVALMQKNRRQMRRSVGPDLLTIGFAIYYLPYPDRAPKPLDLNFFKYNASVARSPSFINLREVSCRFKLPRGTYCIVPSTFDPNEEGEFLLRVFSEHQNNMEYDGSCSDSLPASVRDNEVDDEDEENRRPRNPYPSYPSAPSHPYPDAPPPQPYSTPYPPASPYPNNPYPYPQSSYGQYPYPQNPQPYPPSYPQYPQYPSEPDRSSRGSRGSDPITNFFNKLFR</sequence>
<feature type="compositionally biased region" description="Pro residues" evidence="7">
    <location>
        <begin position="855"/>
        <end position="866"/>
    </location>
</feature>
<evidence type="ECO:0000256" key="7">
    <source>
        <dbReference type="SAM" id="MobiDB-lite"/>
    </source>
</evidence>
<dbReference type="PROSITE" id="PS00139">
    <property type="entry name" value="THIOL_PROTEASE_CYS"/>
    <property type="match status" value="1"/>
</dbReference>
<dbReference type="PRINTS" id="PR00704">
    <property type="entry name" value="CALPAIN"/>
</dbReference>
<organism evidence="9 10">
    <name type="scientific">Tribolium castaneum</name>
    <name type="common">Red flour beetle</name>
    <dbReference type="NCBI Taxonomy" id="7070"/>
    <lineage>
        <taxon>Eukaryota</taxon>
        <taxon>Metazoa</taxon>
        <taxon>Ecdysozoa</taxon>
        <taxon>Arthropoda</taxon>
        <taxon>Hexapoda</taxon>
        <taxon>Insecta</taxon>
        <taxon>Pterygota</taxon>
        <taxon>Neoptera</taxon>
        <taxon>Endopterygota</taxon>
        <taxon>Coleoptera</taxon>
        <taxon>Polyphaga</taxon>
        <taxon>Cucujiformia</taxon>
        <taxon>Tenebrionidae</taxon>
        <taxon>Tenebrionidae incertae sedis</taxon>
        <taxon>Tribolium</taxon>
    </lineage>
</organism>
<gene>
    <name evidence="9" type="primary">AUGUSTUS-3.0.2_32612</name>
    <name evidence="9" type="ORF">TcasGA2_TC032612</name>
</gene>
<dbReference type="PROSITE" id="PS50203">
    <property type="entry name" value="CALPAIN_CAT"/>
    <property type="match status" value="1"/>
</dbReference>
<feature type="compositionally biased region" description="Polar residues" evidence="7">
    <location>
        <begin position="888"/>
        <end position="897"/>
    </location>
</feature>
<evidence type="ECO:0000313" key="10">
    <source>
        <dbReference type="Proteomes" id="UP000007266"/>
    </source>
</evidence>
<dbReference type="Pfam" id="PF01067">
    <property type="entry name" value="Calpain_III"/>
    <property type="match status" value="1"/>
</dbReference>
<dbReference type="GO" id="GO:0005737">
    <property type="term" value="C:cytoplasm"/>
    <property type="evidence" value="ECO:0000318"/>
    <property type="project" value="GO_Central"/>
</dbReference>
<dbReference type="GO" id="GO:0006508">
    <property type="term" value="P:proteolysis"/>
    <property type="evidence" value="ECO:0000318"/>
    <property type="project" value="GO_Central"/>
</dbReference>
<feature type="region of interest" description="Disordered" evidence="7">
    <location>
        <begin position="79"/>
        <end position="132"/>
    </location>
</feature>
<evidence type="ECO:0000313" key="9">
    <source>
        <dbReference type="EMBL" id="KYB28414.1"/>
    </source>
</evidence>
<keyword evidence="10" id="KW-1185">Reference proteome</keyword>
<keyword evidence="3 6" id="KW-0378">Hydrolase</keyword>
<dbReference type="OMA" id="CERIAIN"/>
<dbReference type="STRING" id="7070.A0A139WKH8"/>
<evidence type="ECO:0000256" key="5">
    <source>
        <dbReference type="PIRSR" id="PIRSR622684-1"/>
    </source>
</evidence>
<dbReference type="InterPro" id="IPR000169">
    <property type="entry name" value="Pept_cys_AS"/>
</dbReference>
<dbReference type="SMART" id="SM00720">
    <property type="entry name" value="calpain_III"/>
    <property type="match status" value="1"/>
</dbReference>
<dbReference type="CDD" id="cd00214">
    <property type="entry name" value="Calpain_III"/>
    <property type="match status" value="1"/>
</dbReference>
<evidence type="ECO:0000256" key="6">
    <source>
        <dbReference type="PROSITE-ProRule" id="PRU00239"/>
    </source>
</evidence>
<dbReference type="Gene3D" id="3.90.70.10">
    <property type="entry name" value="Cysteine proteinases"/>
    <property type="match status" value="1"/>
</dbReference>
<accession>A0A139WKH8</accession>
<dbReference type="Proteomes" id="UP000007266">
    <property type="component" value="Linkage group 3"/>
</dbReference>
<dbReference type="InterPro" id="IPR038765">
    <property type="entry name" value="Papain-like_cys_pep_sf"/>
</dbReference>
<protein>
    <submittedName>
        <fullName evidence="9">Calpain-B-like Protein</fullName>
    </submittedName>
</protein>
<dbReference type="InterPro" id="IPR022682">
    <property type="entry name" value="Calpain_domain_III"/>
</dbReference>
<dbReference type="EMBL" id="KQ971327">
    <property type="protein sequence ID" value="KYB28414.1"/>
    <property type="molecule type" value="Genomic_DNA"/>
</dbReference>
<dbReference type="PANTHER" id="PTHR10183:SF433">
    <property type="entry name" value="CALPAIN-A-RELATED"/>
    <property type="match status" value="1"/>
</dbReference>
<evidence type="ECO:0000256" key="2">
    <source>
        <dbReference type="ARBA" id="ARBA00022670"/>
    </source>
</evidence>
<reference evidence="9 10" key="1">
    <citation type="journal article" date="2008" name="Nature">
        <title>The genome of the model beetle and pest Tribolium castaneum.</title>
        <authorList>
            <consortium name="Tribolium Genome Sequencing Consortium"/>
            <person name="Richards S."/>
            <person name="Gibbs R.A."/>
            <person name="Weinstock G.M."/>
            <person name="Brown S.J."/>
            <person name="Denell R."/>
            <person name="Beeman R.W."/>
            <person name="Gibbs R."/>
            <person name="Beeman R.W."/>
            <person name="Brown S.J."/>
            <person name="Bucher G."/>
            <person name="Friedrich M."/>
            <person name="Grimmelikhuijzen C.J."/>
            <person name="Klingler M."/>
            <person name="Lorenzen M."/>
            <person name="Richards S."/>
            <person name="Roth S."/>
            <person name="Schroder R."/>
            <person name="Tautz D."/>
            <person name="Zdobnov E.M."/>
            <person name="Muzny D."/>
            <person name="Gibbs R.A."/>
            <person name="Weinstock G.M."/>
            <person name="Attaway T."/>
            <person name="Bell S."/>
            <person name="Buhay C.J."/>
            <person name="Chandrabose M.N."/>
            <person name="Chavez D."/>
            <person name="Clerk-Blankenburg K.P."/>
            <person name="Cree A."/>
            <person name="Dao M."/>
            <person name="Davis C."/>
            <person name="Chacko J."/>
            <person name="Dinh H."/>
            <person name="Dugan-Rocha S."/>
            <person name="Fowler G."/>
            <person name="Garner T.T."/>
            <person name="Garnes J."/>
            <person name="Gnirke A."/>
            <person name="Hawes A."/>
            <person name="Hernandez J."/>
            <person name="Hines S."/>
            <person name="Holder M."/>
            <person name="Hume J."/>
            <person name="Jhangiani S.N."/>
            <person name="Joshi V."/>
            <person name="Khan Z.M."/>
            <person name="Jackson L."/>
            <person name="Kovar C."/>
            <person name="Kowis A."/>
            <person name="Lee S."/>
            <person name="Lewis L.R."/>
            <person name="Margolis J."/>
            <person name="Morgan M."/>
            <person name="Nazareth L.V."/>
            <person name="Nguyen N."/>
            <person name="Okwuonu G."/>
            <person name="Parker D."/>
            <person name="Richards S."/>
            <person name="Ruiz S.J."/>
            <person name="Santibanez J."/>
            <person name="Savard J."/>
            <person name="Scherer S.E."/>
            <person name="Schneider B."/>
            <person name="Sodergren E."/>
            <person name="Tautz D."/>
            <person name="Vattahil S."/>
            <person name="Villasana D."/>
            <person name="White C.S."/>
            <person name="Wright R."/>
            <person name="Park Y."/>
            <person name="Beeman R.W."/>
            <person name="Lord J."/>
            <person name="Oppert B."/>
            <person name="Lorenzen M."/>
            <person name="Brown S."/>
            <person name="Wang L."/>
            <person name="Savard J."/>
            <person name="Tautz D."/>
            <person name="Richards S."/>
            <person name="Weinstock G."/>
            <person name="Gibbs R.A."/>
            <person name="Liu Y."/>
            <person name="Worley K."/>
            <person name="Weinstock G."/>
            <person name="Elsik C.G."/>
            <person name="Reese J.T."/>
            <person name="Elhaik E."/>
            <person name="Landan G."/>
            <person name="Graur D."/>
            <person name="Arensburger P."/>
            <person name="Atkinson P."/>
            <person name="Beeman R.W."/>
            <person name="Beidler J."/>
            <person name="Brown S.J."/>
            <person name="Demuth J.P."/>
            <person name="Drury D.W."/>
            <person name="Du Y.Z."/>
            <person name="Fujiwara H."/>
            <person name="Lorenzen M."/>
            <person name="Maselli V."/>
            <person name="Osanai M."/>
            <person name="Park Y."/>
            <person name="Robertson H.M."/>
            <person name="Tu Z."/>
            <person name="Wang J.J."/>
            <person name="Wang S."/>
            <person name="Richards S."/>
            <person name="Song H."/>
            <person name="Zhang L."/>
            <person name="Sodergren E."/>
            <person name="Werner D."/>
            <person name="Stanke M."/>
            <person name="Morgenstern B."/>
            <person name="Solovyev V."/>
            <person name="Kosarev P."/>
            <person name="Brown G."/>
            <person name="Chen H.C."/>
            <person name="Ermolaeva O."/>
            <person name="Hlavina W."/>
            <person name="Kapustin Y."/>
            <person name="Kiryutin B."/>
            <person name="Kitts P."/>
            <person name="Maglott D."/>
            <person name="Pruitt K."/>
            <person name="Sapojnikov V."/>
            <person name="Souvorov A."/>
            <person name="Mackey A.J."/>
            <person name="Waterhouse R.M."/>
            <person name="Wyder S."/>
            <person name="Zdobnov E.M."/>
            <person name="Zdobnov E.M."/>
            <person name="Wyder S."/>
            <person name="Kriventseva E.V."/>
            <person name="Kadowaki T."/>
            <person name="Bork P."/>
            <person name="Aranda M."/>
            <person name="Bao R."/>
            <person name="Beermann A."/>
            <person name="Berns N."/>
            <person name="Bolognesi R."/>
            <person name="Bonneton F."/>
            <person name="Bopp D."/>
            <person name="Brown S.J."/>
            <person name="Bucher G."/>
            <person name="Butts T."/>
            <person name="Chaumot A."/>
            <person name="Denell R.E."/>
            <person name="Ferrier D.E."/>
            <person name="Friedrich M."/>
            <person name="Gordon C.M."/>
            <person name="Jindra M."/>
            <person name="Klingler M."/>
            <person name="Lan Q."/>
            <person name="Lattorff H.M."/>
            <person name="Laudet V."/>
            <person name="von Levetsow C."/>
            <person name="Liu Z."/>
            <person name="Lutz R."/>
            <person name="Lynch J.A."/>
            <person name="da Fonseca R.N."/>
            <person name="Posnien N."/>
            <person name="Reuter R."/>
            <person name="Roth S."/>
            <person name="Savard J."/>
            <person name="Schinko J.B."/>
            <person name="Schmitt C."/>
            <person name="Schoppmeier M."/>
            <person name="Schroder R."/>
            <person name="Shippy T.D."/>
            <person name="Simonnet F."/>
            <person name="Marques-Souza H."/>
            <person name="Tautz D."/>
            <person name="Tomoyasu Y."/>
            <person name="Trauner J."/>
            <person name="Van der Zee M."/>
            <person name="Vervoort M."/>
            <person name="Wittkopp N."/>
            <person name="Wimmer E.A."/>
            <person name="Yang X."/>
            <person name="Jones A.K."/>
            <person name="Sattelle D.B."/>
            <person name="Ebert P.R."/>
            <person name="Nelson D."/>
            <person name="Scott J.G."/>
            <person name="Beeman R.W."/>
            <person name="Muthukrishnan S."/>
            <person name="Kramer K.J."/>
            <person name="Arakane Y."/>
            <person name="Beeman R.W."/>
            <person name="Zhu Q."/>
            <person name="Hogenkamp D."/>
            <person name="Dixit R."/>
            <person name="Oppert B."/>
            <person name="Jiang H."/>
            <person name="Zou Z."/>
            <person name="Marshall J."/>
            <person name="Elpidina E."/>
            <person name="Vinokurov K."/>
            <person name="Oppert C."/>
            <person name="Zou Z."/>
            <person name="Evans J."/>
            <person name="Lu Z."/>
            <person name="Zhao P."/>
            <person name="Sumathipala N."/>
            <person name="Altincicek B."/>
            <person name="Vilcinskas A."/>
            <person name="Williams M."/>
            <person name="Hultmark D."/>
            <person name="Hetru C."/>
            <person name="Jiang H."/>
            <person name="Grimmelikhuijzen C.J."/>
            <person name="Hauser F."/>
            <person name="Cazzamali G."/>
            <person name="Williamson M."/>
            <person name="Park Y."/>
            <person name="Li B."/>
            <person name="Tanaka Y."/>
            <person name="Predel R."/>
            <person name="Neupert S."/>
            <person name="Schachtner J."/>
            <person name="Verleyen P."/>
            <person name="Raible F."/>
            <person name="Bork P."/>
            <person name="Friedrich M."/>
            <person name="Walden K.K."/>
            <person name="Robertson H.M."/>
            <person name="Angeli S."/>
            <person name="Foret S."/>
            <person name="Bucher G."/>
            <person name="Schuetz S."/>
            <person name="Maleszka R."/>
            <person name="Wimmer E.A."/>
            <person name="Beeman R.W."/>
            <person name="Lorenzen M."/>
            <person name="Tomoyasu Y."/>
            <person name="Miller S.C."/>
            <person name="Grossmann D."/>
            <person name="Bucher G."/>
        </authorList>
    </citation>
    <scope>NUCLEOTIDE SEQUENCE [LARGE SCALE GENOMIC DNA]</scope>
    <source>
        <strain evidence="9 10">Georgia GA2</strain>
    </source>
</reference>
<dbReference type="FunFam" id="2.60.120.380:FF:000002">
    <property type="entry name" value="calpain-3 isoform X1"/>
    <property type="match status" value="1"/>
</dbReference>
<evidence type="ECO:0000256" key="1">
    <source>
        <dbReference type="ARBA" id="ARBA00007623"/>
    </source>
</evidence>
<dbReference type="FunCoup" id="A0A139WKH8">
    <property type="interactions" value="181"/>
</dbReference>
<evidence type="ECO:0000259" key="8">
    <source>
        <dbReference type="PROSITE" id="PS50203"/>
    </source>
</evidence>
<evidence type="ECO:0000256" key="3">
    <source>
        <dbReference type="ARBA" id="ARBA00022801"/>
    </source>
</evidence>
<dbReference type="eggNOG" id="KOG0045">
    <property type="taxonomic scope" value="Eukaryota"/>
</dbReference>
<dbReference type="GO" id="GO:0004198">
    <property type="term" value="F:calcium-dependent cysteine-type endopeptidase activity"/>
    <property type="evidence" value="ECO:0000318"/>
    <property type="project" value="GO_Central"/>
</dbReference>
<dbReference type="InterPro" id="IPR033883">
    <property type="entry name" value="C2_III"/>
</dbReference>
<feature type="compositionally biased region" description="Polar residues" evidence="7">
    <location>
        <begin position="90"/>
        <end position="117"/>
    </location>
</feature>
<dbReference type="SUPFAM" id="SSF49758">
    <property type="entry name" value="Calpain large subunit, middle domain (domain III)"/>
    <property type="match status" value="1"/>
</dbReference>
<reference evidence="9 10" key="2">
    <citation type="journal article" date="2010" name="Nucleic Acids Res.">
        <title>BeetleBase in 2010: revisions to provide comprehensive genomic information for Tribolium castaneum.</title>
        <authorList>
            <person name="Kim H.S."/>
            <person name="Murphy T."/>
            <person name="Xia J."/>
            <person name="Caragea D."/>
            <person name="Park Y."/>
            <person name="Beeman R.W."/>
            <person name="Lorenzen M.D."/>
            <person name="Butcher S."/>
            <person name="Manak J.R."/>
            <person name="Brown S.J."/>
        </authorList>
    </citation>
    <scope>GENOME REANNOTATION</scope>
    <source>
        <strain evidence="9 10">Georgia GA2</strain>
    </source>
</reference>
<dbReference type="InParanoid" id="A0A139WKH8"/>
<evidence type="ECO:0000256" key="4">
    <source>
        <dbReference type="ARBA" id="ARBA00022807"/>
    </source>
</evidence>
<dbReference type="InterPro" id="IPR001300">
    <property type="entry name" value="Peptidase_C2_calpain_cat"/>
</dbReference>
<comment type="similarity">
    <text evidence="1">Belongs to the peptidase C2 family.</text>
</comment>